<evidence type="ECO:0000313" key="3">
    <source>
        <dbReference type="Proteomes" id="UP000315783"/>
    </source>
</evidence>
<feature type="compositionally biased region" description="Basic and acidic residues" evidence="1">
    <location>
        <begin position="1"/>
        <end position="20"/>
    </location>
</feature>
<proteinExistence type="predicted"/>
<evidence type="ECO:0000313" key="2">
    <source>
        <dbReference type="EMBL" id="TQV90572.1"/>
    </source>
</evidence>
<sequence>MQREAQESHEAEEAADRSEGSRAQGPRVAGRPRADDSTSDSITTRRRLQLRRSQQTYRKRKEAASKGHEQRAAHLEATVCILEQMLATFEAHAVEANVDVHYPSLHAELQSMRNYLVVEKTATPTTRVPSIAPRGYQQGRYVSNDNQLAPDVAINKVKQTTGQEDLGCTLLSPHAASNPLPSLPQSAGSLAALCQVSTQMVPELPGPVTYSHNELSFSRRLQRNCIEFSLRLYADERTDPGRLYRVFRLVPCVQDKKRTLPTIHKLLRSGPGEVLEVAQQPFYRIGGAGGHYPHYDDDGNPCPLPNTRLPKRLLGIPYHVDTTSACYQEHLRVYDLDQEWFDCQDVAGYLQDMGFANAADRVLGLGPMARPQYDFDMDLFLQELIPAAIMLGRAPGFRRAAVEAAFGKARRLPQSSWTTIEPL</sequence>
<feature type="compositionally biased region" description="Basic and acidic residues" evidence="1">
    <location>
        <begin position="62"/>
        <end position="71"/>
    </location>
</feature>
<feature type="region of interest" description="Disordered" evidence="1">
    <location>
        <begin position="1"/>
        <end position="71"/>
    </location>
</feature>
<dbReference type="Proteomes" id="UP000315783">
    <property type="component" value="Unassembled WGS sequence"/>
</dbReference>
<evidence type="ECO:0008006" key="4">
    <source>
        <dbReference type="Google" id="ProtNLM"/>
    </source>
</evidence>
<dbReference type="AlphaFoldDB" id="A0A545UM83"/>
<dbReference type="GO" id="GO:0003700">
    <property type="term" value="F:DNA-binding transcription factor activity"/>
    <property type="evidence" value="ECO:0007669"/>
    <property type="project" value="InterPro"/>
</dbReference>
<gene>
    <name evidence="2" type="ORF">IF1G_10724</name>
</gene>
<name>A0A545UM83_9HYPO</name>
<keyword evidence="3" id="KW-1185">Reference proteome</keyword>
<dbReference type="Gene3D" id="1.20.5.170">
    <property type="match status" value="1"/>
</dbReference>
<protein>
    <recommendedName>
        <fullName evidence="4">BZIP domain-containing protein</fullName>
    </recommendedName>
</protein>
<reference evidence="2 3" key="1">
    <citation type="journal article" date="2019" name="Appl. Microbiol. Biotechnol.">
        <title>Genome sequence of Isaria javanica and comparative genome analysis insights into family S53 peptidase evolution in fungal entomopathogens.</title>
        <authorList>
            <person name="Lin R."/>
            <person name="Zhang X."/>
            <person name="Xin B."/>
            <person name="Zou M."/>
            <person name="Gao Y."/>
            <person name="Qin F."/>
            <person name="Hu Q."/>
            <person name="Xie B."/>
            <person name="Cheng X."/>
        </authorList>
    </citation>
    <scope>NUCLEOTIDE SEQUENCE [LARGE SCALE GENOMIC DNA]</scope>
    <source>
        <strain evidence="2 3">IJ1G</strain>
    </source>
</reference>
<dbReference type="SUPFAM" id="SSF57959">
    <property type="entry name" value="Leucine zipper domain"/>
    <property type="match status" value="1"/>
</dbReference>
<dbReference type="PANTHER" id="PTHR40618">
    <property type="entry name" value="B-ZIP TRANSCRIPTION FACTOR (EUROFUNG)-RELATED"/>
    <property type="match status" value="1"/>
</dbReference>
<dbReference type="InterPro" id="IPR046347">
    <property type="entry name" value="bZIP_sf"/>
</dbReference>
<comment type="caution">
    <text evidence="2">The sequence shown here is derived from an EMBL/GenBank/DDBJ whole genome shotgun (WGS) entry which is preliminary data.</text>
</comment>
<dbReference type="EMBL" id="SPUK01000025">
    <property type="protein sequence ID" value="TQV90572.1"/>
    <property type="molecule type" value="Genomic_DNA"/>
</dbReference>
<dbReference type="PANTHER" id="PTHR40618:SF1">
    <property type="entry name" value="B-ZIP TRANSCRIPTION FACTOR (EUROFUNG)"/>
    <property type="match status" value="1"/>
</dbReference>
<evidence type="ECO:0000256" key="1">
    <source>
        <dbReference type="SAM" id="MobiDB-lite"/>
    </source>
</evidence>
<dbReference type="STRING" id="43265.A0A545UM83"/>
<organism evidence="2 3">
    <name type="scientific">Cordyceps javanica</name>
    <dbReference type="NCBI Taxonomy" id="43265"/>
    <lineage>
        <taxon>Eukaryota</taxon>
        <taxon>Fungi</taxon>
        <taxon>Dikarya</taxon>
        <taxon>Ascomycota</taxon>
        <taxon>Pezizomycotina</taxon>
        <taxon>Sordariomycetes</taxon>
        <taxon>Hypocreomycetidae</taxon>
        <taxon>Hypocreales</taxon>
        <taxon>Cordycipitaceae</taxon>
        <taxon>Cordyceps</taxon>
    </lineage>
</organism>
<accession>A0A545UM83</accession>